<dbReference type="GO" id="GO:0006629">
    <property type="term" value="P:lipid metabolic process"/>
    <property type="evidence" value="ECO:0007669"/>
    <property type="project" value="UniProtKB-KW"/>
</dbReference>
<dbReference type="EMBL" id="BARU01007785">
    <property type="protein sequence ID" value="GAH32773.1"/>
    <property type="molecule type" value="Genomic_DNA"/>
</dbReference>
<organism evidence="3">
    <name type="scientific">marine sediment metagenome</name>
    <dbReference type="NCBI Taxonomy" id="412755"/>
    <lineage>
        <taxon>unclassified sequences</taxon>
        <taxon>metagenomes</taxon>
        <taxon>ecological metagenomes</taxon>
    </lineage>
</organism>
<feature type="domain" description="PNPLA" evidence="2">
    <location>
        <begin position="1"/>
        <end position="179"/>
    </location>
</feature>
<keyword evidence="1" id="KW-0443">Lipid metabolism</keyword>
<dbReference type="Gene3D" id="3.40.1090.10">
    <property type="entry name" value="Cytosolic phospholipase A2 catalytic domain"/>
    <property type="match status" value="1"/>
</dbReference>
<protein>
    <recommendedName>
        <fullName evidence="2">PNPLA domain-containing protein</fullName>
    </recommendedName>
</protein>
<comment type="caution">
    <text evidence="3">The sequence shown here is derived from an EMBL/GenBank/DDBJ whole genome shotgun (WGS) entry which is preliminary data.</text>
</comment>
<reference evidence="3" key="1">
    <citation type="journal article" date="2014" name="Front. Microbiol.">
        <title>High frequency of phylogenetically diverse reductive dehalogenase-homologous genes in deep subseafloor sedimentary metagenomes.</title>
        <authorList>
            <person name="Kawai M."/>
            <person name="Futagami T."/>
            <person name="Toyoda A."/>
            <person name="Takaki Y."/>
            <person name="Nishi S."/>
            <person name="Hori S."/>
            <person name="Arai W."/>
            <person name="Tsubouchi T."/>
            <person name="Morono Y."/>
            <person name="Uchiyama I."/>
            <person name="Ito T."/>
            <person name="Fujiyama A."/>
            <person name="Inagaki F."/>
            <person name="Takami H."/>
        </authorList>
    </citation>
    <scope>NUCLEOTIDE SEQUENCE</scope>
    <source>
        <strain evidence="3">Expedition CK06-06</strain>
    </source>
</reference>
<proteinExistence type="predicted"/>
<evidence type="ECO:0000259" key="2">
    <source>
        <dbReference type="PROSITE" id="PS51635"/>
    </source>
</evidence>
<gene>
    <name evidence="3" type="ORF">S03H2_15324</name>
</gene>
<accession>X1GIC9</accession>
<dbReference type="AlphaFoldDB" id="X1GIC9"/>
<dbReference type="SUPFAM" id="SSF52151">
    <property type="entry name" value="FabD/lysophospholipase-like"/>
    <property type="match status" value="1"/>
</dbReference>
<dbReference type="InterPro" id="IPR016035">
    <property type="entry name" value="Acyl_Trfase/lysoPLipase"/>
</dbReference>
<dbReference type="PROSITE" id="PS51635">
    <property type="entry name" value="PNPLA"/>
    <property type="match status" value="1"/>
</dbReference>
<name>X1GIC9_9ZZZZ</name>
<evidence type="ECO:0000256" key="1">
    <source>
        <dbReference type="ARBA" id="ARBA00023098"/>
    </source>
</evidence>
<dbReference type="Pfam" id="PF01734">
    <property type="entry name" value="Patatin"/>
    <property type="match status" value="1"/>
</dbReference>
<evidence type="ECO:0000313" key="3">
    <source>
        <dbReference type="EMBL" id="GAH32773.1"/>
    </source>
</evidence>
<dbReference type="InterPro" id="IPR002641">
    <property type="entry name" value="PNPLA_dom"/>
</dbReference>
<sequence length="291" mass="31345">MATGWDPADAEVVVGTSSGAFIAAMVRGGALNLDTMVGNSRRDEDVIDWLSNNVYRRIRPRGLVRWVRTGILPSFTRPGLGVVLGSPGIYSTDAMVGWVEASLGDLADGWPDRPTVIVAHDLDTRTRVPFGTEAAPIVALKHAVAASSALPFVFEPVTIDGRTYVDGGVSSGTSVDLLLANPAPLDLVIIVAPMAATGTRRGGRFYEEIFDHAGRTALAAEIDLLKSEWPETEVLVLRPDQRVLELTRGNPMSVEAAIPSFLATLRSMRDELAHPSTWSMLERHIVDTVHA</sequence>